<keyword evidence="2" id="KW-0809">Transit peptide</keyword>
<organism evidence="4 5">
    <name type="scientific">Sphingomonas melonis</name>
    <dbReference type="NCBI Taxonomy" id="152682"/>
    <lineage>
        <taxon>Bacteria</taxon>
        <taxon>Pseudomonadati</taxon>
        <taxon>Pseudomonadota</taxon>
        <taxon>Alphaproteobacteria</taxon>
        <taxon>Sphingomonadales</taxon>
        <taxon>Sphingomonadaceae</taxon>
        <taxon>Sphingomonas</taxon>
    </lineage>
</organism>
<evidence type="ECO:0000256" key="3">
    <source>
        <dbReference type="ARBA" id="ARBA00023186"/>
    </source>
</evidence>
<sequence>MKRFWTQVAIDADRVVTLDGRPVRTPGRVPLALPTDAVAAAVAEEWRAVTDTIDPRAMPLTGLANAAIDRIAPDPTAFAAGLAAYGETDLLYYRAQSPDALIARQEAAWDPWLDWARARYDVHFATTAGIMHQAQPPATLARLGDAVAALDPFHLAGLSPVVTITGSLILALALVERAGDPDTLWTAANIDEDFQAELWGEDALAAQALANKRRDYDAAVAFLAALRPSG</sequence>
<comment type="caution">
    <text evidence="4">The sequence shown here is derived from an EMBL/GenBank/DDBJ whole genome shotgun (WGS) entry which is preliminary data.</text>
</comment>
<dbReference type="Proteomes" id="UP000517753">
    <property type="component" value="Unassembled WGS sequence"/>
</dbReference>
<dbReference type="InterPro" id="IPR023335">
    <property type="entry name" value="ATP12_ortho_dom_sf"/>
</dbReference>
<dbReference type="AlphaFoldDB" id="A0A7Y9FP31"/>
<dbReference type="Gene3D" id="1.10.3580.10">
    <property type="entry name" value="ATP12 ATPase"/>
    <property type="match status" value="1"/>
</dbReference>
<gene>
    <name evidence="4" type="ORF">HD841_002254</name>
</gene>
<dbReference type="PANTHER" id="PTHR21013">
    <property type="entry name" value="ATP SYNTHASE MITOCHONDRIAL F1 COMPLEX ASSEMBLY FACTOR 2/ATP12 PROTEIN, MITOCHONDRIAL PRECURSOR"/>
    <property type="match status" value="1"/>
</dbReference>
<comment type="similarity">
    <text evidence="1">Belongs to the ATP12 family.</text>
</comment>
<dbReference type="Pfam" id="PF07542">
    <property type="entry name" value="ATP12"/>
    <property type="match status" value="1"/>
</dbReference>
<dbReference type="Gene3D" id="3.30.2180.10">
    <property type="entry name" value="ATP12-like"/>
    <property type="match status" value="1"/>
</dbReference>
<accession>A0A7Y9FP31</accession>
<name>A0A7Y9FP31_9SPHN</name>
<dbReference type="EMBL" id="JACCBY010000003">
    <property type="protein sequence ID" value="NYD90457.1"/>
    <property type="molecule type" value="Genomic_DNA"/>
</dbReference>
<dbReference type="InterPro" id="IPR042272">
    <property type="entry name" value="ATP12_ATP_synth-F1-assembly_N"/>
</dbReference>
<dbReference type="GO" id="GO:0043461">
    <property type="term" value="P:proton-transporting ATP synthase complex assembly"/>
    <property type="evidence" value="ECO:0007669"/>
    <property type="project" value="InterPro"/>
</dbReference>
<proteinExistence type="inferred from homology"/>
<dbReference type="InterPro" id="IPR011419">
    <property type="entry name" value="ATP12_ATP_synth-F1-assembly"/>
</dbReference>
<evidence type="ECO:0000256" key="2">
    <source>
        <dbReference type="ARBA" id="ARBA00022946"/>
    </source>
</evidence>
<dbReference type="PANTHER" id="PTHR21013:SF10">
    <property type="entry name" value="ATP SYNTHASE MITOCHONDRIAL F1 COMPLEX ASSEMBLY FACTOR 2"/>
    <property type="match status" value="1"/>
</dbReference>
<dbReference type="SUPFAM" id="SSF160909">
    <property type="entry name" value="ATP12-like"/>
    <property type="match status" value="1"/>
</dbReference>
<reference evidence="4 5" key="2">
    <citation type="submission" date="2020-08" db="EMBL/GenBank/DDBJ databases">
        <title>The Agave Microbiome: Exploring the role of microbial communities in plant adaptations to desert environments.</title>
        <authorList>
            <person name="Partida-Martinez L.P."/>
        </authorList>
    </citation>
    <scope>NUCLEOTIDE SEQUENCE [LARGE SCALE GENOMIC DNA]</scope>
    <source>
        <strain evidence="4 5">AS2.3</strain>
    </source>
</reference>
<keyword evidence="5" id="KW-1185">Reference proteome</keyword>
<evidence type="ECO:0000313" key="4">
    <source>
        <dbReference type="EMBL" id="NYD90457.1"/>
    </source>
</evidence>
<dbReference type="RefSeq" id="WP_179508944.1">
    <property type="nucleotide sequence ID" value="NZ_JACCBY010000003.1"/>
</dbReference>
<evidence type="ECO:0000313" key="5">
    <source>
        <dbReference type="Proteomes" id="UP000517753"/>
    </source>
</evidence>
<protein>
    <submittedName>
        <fullName evidence="4">Chaperone required for assembly of F1-ATPase</fullName>
    </submittedName>
</protein>
<reference evidence="4 5" key="1">
    <citation type="submission" date="2020-07" db="EMBL/GenBank/DDBJ databases">
        <authorList>
            <person name="Partida-Martinez L."/>
            <person name="Huntemann M."/>
            <person name="Clum A."/>
            <person name="Wang J."/>
            <person name="Palaniappan K."/>
            <person name="Ritter S."/>
            <person name="Chen I.-M."/>
            <person name="Stamatis D."/>
            <person name="Reddy T."/>
            <person name="O'Malley R."/>
            <person name="Daum C."/>
            <person name="Shapiro N."/>
            <person name="Ivanova N."/>
            <person name="Kyrpides N."/>
            <person name="Woyke T."/>
        </authorList>
    </citation>
    <scope>NUCLEOTIDE SEQUENCE [LARGE SCALE GENOMIC DNA]</scope>
    <source>
        <strain evidence="4 5">AS2.3</strain>
    </source>
</reference>
<evidence type="ECO:0000256" key="1">
    <source>
        <dbReference type="ARBA" id="ARBA00008231"/>
    </source>
</evidence>
<keyword evidence="3" id="KW-0143">Chaperone</keyword>